<comment type="similarity">
    <text evidence="4">Belongs to the methyl-accepting chemotaxis (MCP) protein family.</text>
</comment>
<dbReference type="RefSeq" id="WP_140460668.1">
    <property type="nucleotide sequence ID" value="NZ_BAABFI010000020.1"/>
</dbReference>
<dbReference type="Pfam" id="PF00015">
    <property type="entry name" value="MCPsignal"/>
    <property type="match status" value="1"/>
</dbReference>
<evidence type="ECO:0000256" key="2">
    <source>
        <dbReference type="ARBA" id="ARBA00022989"/>
    </source>
</evidence>
<evidence type="ECO:0000259" key="7">
    <source>
        <dbReference type="PROSITE" id="PS50111"/>
    </source>
</evidence>
<evidence type="ECO:0000313" key="10">
    <source>
        <dbReference type="Proteomes" id="UP000577956"/>
    </source>
</evidence>
<keyword evidence="6" id="KW-0472">Membrane</keyword>
<dbReference type="PROSITE" id="PS50885">
    <property type="entry name" value="HAMP"/>
    <property type="match status" value="1"/>
</dbReference>
<sequence length="533" mass="55447">MATARTRGAWFWDRSLRTKFTAVLLIMGSAFVLVGGTGAFVLVRAGQNLDQMASLSQDLQAALTDLRADQVRSHLLLHRAAEADPTLQAQLLTSSEWIDQDVAAKIAVVEAFPESDTVQWADFVTRWEAWVAYRDSALMPAVEANDHEAFEAAVAADVAADPEWAGRALSLATGQIDASVEAILARSQAEVRTTVIALAIAFVVSMTLSVTVAAAVLRRMARSLDSVHASIDALADGDLTVEAQAFGKDELGRMVDALSTAQEHLRDTLRGVAEASATVAASAEELSAASAQVVSGSQETSTQSGVAAQAAEEVSRSVQAVAAGAEQMGASIQEIAHNATEAAKVAQAATSAANDANDTIARLGTSSTEIGNVVKLITSIAEQTNLLALNATIEAARAGEAGKGFAVVAGEVKELAQETARATEDIARRVEAIQGDTQGAVGVIGQIGEIIASINDYQTSIASAVEEQTATTNEMSRGVAEAASGSGDIAHRMTGVAETASSSAHVLGQMEASVGELARLSEDLRTRVSTFRF</sequence>
<accession>A0A7Y9K0H1</accession>
<keyword evidence="2 6" id="KW-1133">Transmembrane helix</keyword>
<comment type="caution">
    <text evidence="9">The sequence shown here is derived from an EMBL/GenBank/DDBJ whole genome shotgun (WGS) entry which is preliminary data.</text>
</comment>
<feature type="domain" description="Methyl-accepting transducer" evidence="7">
    <location>
        <begin position="282"/>
        <end position="518"/>
    </location>
</feature>
<dbReference type="PANTHER" id="PTHR32089:SF112">
    <property type="entry name" value="LYSOZYME-LIKE PROTEIN-RELATED"/>
    <property type="match status" value="1"/>
</dbReference>
<proteinExistence type="inferred from homology"/>
<feature type="transmembrane region" description="Helical" evidence="6">
    <location>
        <begin position="20"/>
        <end position="43"/>
    </location>
</feature>
<dbReference type="SMART" id="SM00283">
    <property type="entry name" value="MA"/>
    <property type="match status" value="1"/>
</dbReference>
<evidence type="ECO:0000256" key="3">
    <source>
        <dbReference type="ARBA" id="ARBA00023224"/>
    </source>
</evidence>
<evidence type="ECO:0000256" key="6">
    <source>
        <dbReference type="SAM" id="Phobius"/>
    </source>
</evidence>
<evidence type="ECO:0000256" key="5">
    <source>
        <dbReference type="PROSITE-ProRule" id="PRU00284"/>
    </source>
</evidence>
<evidence type="ECO:0000256" key="4">
    <source>
        <dbReference type="ARBA" id="ARBA00029447"/>
    </source>
</evidence>
<organism evidence="9 10">
    <name type="scientific">Cellulomonas oligotrophica</name>
    <dbReference type="NCBI Taxonomy" id="931536"/>
    <lineage>
        <taxon>Bacteria</taxon>
        <taxon>Bacillati</taxon>
        <taxon>Actinomycetota</taxon>
        <taxon>Actinomycetes</taxon>
        <taxon>Micrococcales</taxon>
        <taxon>Cellulomonadaceae</taxon>
        <taxon>Cellulomonas</taxon>
    </lineage>
</organism>
<evidence type="ECO:0000313" key="9">
    <source>
        <dbReference type="EMBL" id="NYD87275.1"/>
    </source>
</evidence>
<protein>
    <submittedName>
        <fullName evidence="9">Methyl-accepting chemotaxis protein</fullName>
    </submittedName>
</protein>
<dbReference type="Proteomes" id="UP000577956">
    <property type="component" value="Unassembled WGS sequence"/>
</dbReference>
<feature type="transmembrane region" description="Helical" evidence="6">
    <location>
        <begin position="195"/>
        <end position="217"/>
    </location>
</feature>
<dbReference type="SMART" id="SM00304">
    <property type="entry name" value="HAMP"/>
    <property type="match status" value="1"/>
</dbReference>
<gene>
    <name evidence="9" type="ORF">BKA21_002824</name>
</gene>
<reference evidence="9 10" key="1">
    <citation type="submission" date="2020-07" db="EMBL/GenBank/DDBJ databases">
        <title>Sequencing the genomes of 1000 actinobacteria strains.</title>
        <authorList>
            <person name="Klenk H.-P."/>
        </authorList>
    </citation>
    <scope>NUCLEOTIDE SEQUENCE [LARGE SCALE GENOMIC DNA]</scope>
    <source>
        <strain evidence="9 10">DSM 24482</strain>
    </source>
</reference>
<evidence type="ECO:0000259" key="8">
    <source>
        <dbReference type="PROSITE" id="PS50885"/>
    </source>
</evidence>
<dbReference type="InterPro" id="IPR004089">
    <property type="entry name" value="MCPsignal_dom"/>
</dbReference>
<dbReference type="GO" id="GO:0006935">
    <property type="term" value="P:chemotaxis"/>
    <property type="evidence" value="ECO:0007669"/>
    <property type="project" value="InterPro"/>
</dbReference>
<dbReference type="GO" id="GO:0004888">
    <property type="term" value="F:transmembrane signaling receptor activity"/>
    <property type="evidence" value="ECO:0007669"/>
    <property type="project" value="InterPro"/>
</dbReference>
<name>A0A7Y9K0H1_9CELL</name>
<dbReference type="GO" id="GO:0016020">
    <property type="term" value="C:membrane"/>
    <property type="evidence" value="ECO:0007669"/>
    <property type="project" value="InterPro"/>
</dbReference>
<keyword evidence="3 5" id="KW-0807">Transducer</keyword>
<keyword evidence="1 6" id="KW-0812">Transmembrane</keyword>
<dbReference type="AlphaFoldDB" id="A0A7Y9K0H1"/>
<dbReference type="Gene3D" id="1.10.287.950">
    <property type="entry name" value="Methyl-accepting chemotaxis protein"/>
    <property type="match status" value="1"/>
</dbReference>
<dbReference type="SUPFAM" id="SSF58104">
    <property type="entry name" value="Methyl-accepting chemotaxis protein (MCP) signaling domain"/>
    <property type="match status" value="1"/>
</dbReference>
<dbReference type="PRINTS" id="PR00260">
    <property type="entry name" value="CHEMTRNSDUCR"/>
</dbReference>
<evidence type="ECO:0000256" key="1">
    <source>
        <dbReference type="ARBA" id="ARBA00022692"/>
    </source>
</evidence>
<dbReference type="Pfam" id="PF00672">
    <property type="entry name" value="HAMP"/>
    <property type="match status" value="1"/>
</dbReference>
<feature type="domain" description="HAMP" evidence="8">
    <location>
        <begin position="218"/>
        <end position="270"/>
    </location>
</feature>
<dbReference type="InterPro" id="IPR003660">
    <property type="entry name" value="HAMP_dom"/>
</dbReference>
<dbReference type="PANTHER" id="PTHR32089">
    <property type="entry name" value="METHYL-ACCEPTING CHEMOTAXIS PROTEIN MCPB"/>
    <property type="match status" value="1"/>
</dbReference>
<dbReference type="PROSITE" id="PS50111">
    <property type="entry name" value="CHEMOTAXIS_TRANSDUC_2"/>
    <property type="match status" value="1"/>
</dbReference>
<dbReference type="InterPro" id="IPR004090">
    <property type="entry name" value="Chemotax_Me-accpt_rcpt"/>
</dbReference>
<dbReference type="GO" id="GO:0007165">
    <property type="term" value="P:signal transduction"/>
    <property type="evidence" value="ECO:0007669"/>
    <property type="project" value="UniProtKB-KW"/>
</dbReference>
<dbReference type="EMBL" id="JACCBK010000001">
    <property type="protein sequence ID" value="NYD87275.1"/>
    <property type="molecule type" value="Genomic_DNA"/>
</dbReference>